<dbReference type="RefSeq" id="WP_119098862.1">
    <property type="nucleotide sequence ID" value="NZ_QXMJ01000044.1"/>
</dbReference>
<dbReference type="EMBL" id="VCHX02000044">
    <property type="protein sequence ID" value="TPQ23632.1"/>
    <property type="molecule type" value="Genomic_DNA"/>
</dbReference>
<evidence type="ECO:0000256" key="1">
    <source>
        <dbReference type="ARBA" id="ARBA00023015"/>
    </source>
</evidence>
<evidence type="ECO:0000313" key="7">
    <source>
        <dbReference type="EMBL" id="TPQ23632.1"/>
    </source>
</evidence>
<evidence type="ECO:0000256" key="5">
    <source>
        <dbReference type="SAM" id="MobiDB-lite"/>
    </source>
</evidence>
<dbReference type="SUPFAM" id="SSF48498">
    <property type="entry name" value="Tetracyclin repressor-like, C-terminal domain"/>
    <property type="match status" value="1"/>
</dbReference>
<proteinExistence type="predicted"/>
<dbReference type="Proteomes" id="UP000317378">
    <property type="component" value="Unassembled WGS sequence"/>
</dbReference>
<keyword evidence="8" id="KW-1185">Reference proteome</keyword>
<feature type="region of interest" description="Disordered" evidence="5">
    <location>
        <begin position="1"/>
        <end position="24"/>
    </location>
</feature>
<evidence type="ECO:0000256" key="3">
    <source>
        <dbReference type="ARBA" id="ARBA00023163"/>
    </source>
</evidence>
<dbReference type="Gene3D" id="1.10.357.10">
    <property type="entry name" value="Tetracycline Repressor, domain 2"/>
    <property type="match status" value="1"/>
</dbReference>
<dbReference type="PANTHER" id="PTHR30055:SF151">
    <property type="entry name" value="TRANSCRIPTIONAL REGULATORY PROTEIN"/>
    <property type="match status" value="1"/>
</dbReference>
<feature type="domain" description="HTH tetR-type" evidence="6">
    <location>
        <begin position="25"/>
        <end position="85"/>
    </location>
</feature>
<dbReference type="PROSITE" id="PS50977">
    <property type="entry name" value="HTH_TETR_2"/>
    <property type="match status" value="1"/>
</dbReference>
<protein>
    <submittedName>
        <fullName evidence="7">TetR/AcrR family transcriptional regulator</fullName>
    </submittedName>
</protein>
<dbReference type="InterPro" id="IPR009057">
    <property type="entry name" value="Homeodomain-like_sf"/>
</dbReference>
<accession>A0A505DR96</accession>
<dbReference type="OrthoDB" id="329481at2"/>
<dbReference type="GO" id="GO:0000976">
    <property type="term" value="F:transcription cis-regulatory region binding"/>
    <property type="evidence" value="ECO:0007669"/>
    <property type="project" value="TreeGrafter"/>
</dbReference>
<feature type="DNA-binding region" description="H-T-H motif" evidence="4">
    <location>
        <begin position="48"/>
        <end position="67"/>
    </location>
</feature>
<evidence type="ECO:0000256" key="4">
    <source>
        <dbReference type="PROSITE-ProRule" id="PRU00335"/>
    </source>
</evidence>
<dbReference type="Gene3D" id="1.10.10.60">
    <property type="entry name" value="Homeodomain-like"/>
    <property type="match status" value="1"/>
</dbReference>
<keyword evidence="2 4" id="KW-0238">DNA-binding</keyword>
<keyword evidence="1" id="KW-0805">Transcription regulation</keyword>
<dbReference type="AlphaFoldDB" id="A0A505DR96"/>
<dbReference type="GO" id="GO:0003700">
    <property type="term" value="F:DNA-binding transcription factor activity"/>
    <property type="evidence" value="ECO:0007669"/>
    <property type="project" value="TreeGrafter"/>
</dbReference>
<comment type="caution">
    <text evidence="7">The sequence shown here is derived from an EMBL/GenBank/DDBJ whole genome shotgun (WGS) entry which is preliminary data.</text>
</comment>
<organism evidence="7 8">
    <name type="scientific">Streptomyces sporangiiformans</name>
    <dbReference type="NCBI Taxonomy" id="2315329"/>
    <lineage>
        <taxon>Bacteria</taxon>
        <taxon>Bacillati</taxon>
        <taxon>Actinomycetota</taxon>
        <taxon>Actinomycetes</taxon>
        <taxon>Kitasatosporales</taxon>
        <taxon>Streptomycetaceae</taxon>
        <taxon>Streptomyces</taxon>
    </lineage>
</organism>
<sequence>MSDRMQSGIPGGGSPDRPDRAGRSRLTRERVLNTALAVVDEVGLASLSMRRVADELGVEPMALYRYTPSKDDLLDGLVETLFLALDQALADGDYAIPPSRPGTPEWRADLHKTATAMYRVALAHPHVVPLVATRPLTVPLTRRPQGVLRSHERLLALLHSAGLEDRTALTVYRTFLSWVLGYIVIELRQIVDDPDEPEPAIRLGLHRLPASDFPRLRALGPALATPAGEQQLTAGIDALLDHLVPQT</sequence>
<dbReference type="InterPro" id="IPR036271">
    <property type="entry name" value="Tet_transcr_reg_TetR-rel_C_sf"/>
</dbReference>
<evidence type="ECO:0000259" key="6">
    <source>
        <dbReference type="PROSITE" id="PS50977"/>
    </source>
</evidence>
<dbReference type="Pfam" id="PF02909">
    <property type="entry name" value="TetR_C_1"/>
    <property type="match status" value="1"/>
</dbReference>
<dbReference type="InterPro" id="IPR050109">
    <property type="entry name" value="HTH-type_TetR-like_transc_reg"/>
</dbReference>
<dbReference type="Pfam" id="PF00440">
    <property type="entry name" value="TetR_N"/>
    <property type="match status" value="1"/>
</dbReference>
<evidence type="ECO:0000256" key="2">
    <source>
        <dbReference type="ARBA" id="ARBA00023125"/>
    </source>
</evidence>
<dbReference type="InterPro" id="IPR001647">
    <property type="entry name" value="HTH_TetR"/>
</dbReference>
<gene>
    <name evidence="7" type="ORF">FGD71_003395</name>
</gene>
<dbReference type="SUPFAM" id="SSF46689">
    <property type="entry name" value="Homeodomain-like"/>
    <property type="match status" value="1"/>
</dbReference>
<keyword evidence="3" id="KW-0804">Transcription</keyword>
<evidence type="ECO:0000313" key="8">
    <source>
        <dbReference type="Proteomes" id="UP000317378"/>
    </source>
</evidence>
<dbReference type="InterPro" id="IPR004111">
    <property type="entry name" value="Repressor_TetR_C"/>
</dbReference>
<dbReference type="GO" id="GO:0045892">
    <property type="term" value="P:negative regulation of DNA-templated transcription"/>
    <property type="evidence" value="ECO:0007669"/>
    <property type="project" value="InterPro"/>
</dbReference>
<name>A0A505DR96_9ACTN</name>
<reference evidence="7 8" key="1">
    <citation type="submission" date="2019-06" db="EMBL/GenBank/DDBJ databases">
        <title>Streptomyces sporangiiformans sp. nov., a novel actinomycete isolated from soil in Mount Song.</title>
        <authorList>
            <person name="Han L."/>
        </authorList>
    </citation>
    <scope>NUCLEOTIDE SEQUENCE [LARGE SCALE GENOMIC DNA]</scope>
    <source>
        <strain evidence="7 8">NEAU-SSA 1</strain>
    </source>
</reference>
<dbReference type="PANTHER" id="PTHR30055">
    <property type="entry name" value="HTH-TYPE TRANSCRIPTIONAL REGULATOR RUTR"/>
    <property type="match status" value="1"/>
</dbReference>